<dbReference type="Proteomes" id="UP001321475">
    <property type="component" value="Chromosome"/>
</dbReference>
<proteinExistence type="inferred from homology"/>
<organism evidence="6 7">
    <name type="scientific">Paraoerskovia sediminicola</name>
    <dbReference type="NCBI Taxonomy" id="1138587"/>
    <lineage>
        <taxon>Bacteria</taxon>
        <taxon>Bacillati</taxon>
        <taxon>Actinomycetota</taxon>
        <taxon>Actinomycetes</taxon>
        <taxon>Micrococcales</taxon>
        <taxon>Cellulomonadaceae</taxon>
        <taxon>Paraoerskovia</taxon>
    </lineage>
</organism>
<dbReference type="Pfam" id="PF01081">
    <property type="entry name" value="Aldolase"/>
    <property type="match status" value="1"/>
</dbReference>
<comment type="pathway">
    <text evidence="1">Carbohydrate acid metabolism.</text>
</comment>
<dbReference type="SUPFAM" id="SSF51569">
    <property type="entry name" value="Aldolase"/>
    <property type="match status" value="1"/>
</dbReference>
<dbReference type="InterPro" id="IPR000887">
    <property type="entry name" value="Aldlse_KDPG_KHG"/>
</dbReference>
<dbReference type="InterPro" id="IPR013785">
    <property type="entry name" value="Aldolase_TIM"/>
</dbReference>
<comment type="similarity">
    <text evidence="2">Belongs to the KHG/KDPG aldolase family.</text>
</comment>
<keyword evidence="7" id="KW-1185">Reference proteome</keyword>
<reference evidence="7" key="1">
    <citation type="journal article" date="2019" name="Int. J. Syst. Evol. Microbiol.">
        <title>The Global Catalogue of Microorganisms (GCM) 10K type strain sequencing project: providing services to taxonomists for standard genome sequencing and annotation.</title>
        <authorList>
            <consortium name="The Broad Institute Genomics Platform"/>
            <consortium name="The Broad Institute Genome Sequencing Center for Infectious Disease"/>
            <person name="Wu L."/>
            <person name="Ma J."/>
        </authorList>
    </citation>
    <scope>NUCLEOTIDE SEQUENCE [LARGE SCALE GENOMIC DNA]</scope>
    <source>
        <strain evidence="7">NBRC 108565</strain>
    </source>
</reference>
<evidence type="ECO:0000256" key="5">
    <source>
        <dbReference type="ARBA" id="ARBA00023277"/>
    </source>
</evidence>
<evidence type="ECO:0000313" key="6">
    <source>
        <dbReference type="EMBL" id="BDZ41957.1"/>
    </source>
</evidence>
<dbReference type="PANTHER" id="PTHR30246:SF1">
    <property type="entry name" value="2-DEHYDRO-3-DEOXY-6-PHOSPHOGALACTONATE ALDOLASE-RELATED"/>
    <property type="match status" value="1"/>
</dbReference>
<dbReference type="InterPro" id="IPR031338">
    <property type="entry name" value="KDPG/KHG_AS_2"/>
</dbReference>
<dbReference type="Gene3D" id="3.20.20.70">
    <property type="entry name" value="Aldolase class I"/>
    <property type="match status" value="1"/>
</dbReference>
<evidence type="ECO:0000256" key="1">
    <source>
        <dbReference type="ARBA" id="ARBA00004761"/>
    </source>
</evidence>
<dbReference type="RefSeq" id="WP_286219026.1">
    <property type="nucleotide sequence ID" value="NZ_AP027729.1"/>
</dbReference>
<sequence length="213" mass="22418">MTTDRQDLVVAADAAFDTWFAPSPLMAILRGLDTASTIEIAHRAWDLGFGLVEIPVSSEPAYDTLAEVVEEGRRRDRVVGAGTVADVESVVRVRDLGAAFTVAPGWDDAVARASVDADMPHLPGVMTPTDVQAARAAGHRWLKLFPAGVIGPAMITALHGPFPDLRFVATGGVDAGNAGDFLRAGASAVSLSGATRTITPEQIREVCAHRHIS</sequence>
<dbReference type="PROSITE" id="PS00160">
    <property type="entry name" value="ALDOLASE_KDPG_KHG_2"/>
    <property type="match status" value="1"/>
</dbReference>
<name>A0ABN6XE52_9CELL</name>
<evidence type="ECO:0000256" key="3">
    <source>
        <dbReference type="ARBA" id="ARBA00011233"/>
    </source>
</evidence>
<gene>
    <name evidence="6" type="ORF">GCM10025865_12560</name>
</gene>
<dbReference type="CDD" id="cd00452">
    <property type="entry name" value="KDPG_aldolase"/>
    <property type="match status" value="1"/>
</dbReference>
<keyword evidence="4" id="KW-0456">Lyase</keyword>
<keyword evidence="5" id="KW-0119">Carbohydrate metabolism</keyword>
<comment type="subunit">
    <text evidence="3">Homotrimer.</text>
</comment>
<accession>A0ABN6XE52</accession>
<protein>
    <submittedName>
        <fullName evidence="6">Ketohydroxyglutarate aldolase</fullName>
    </submittedName>
</protein>
<evidence type="ECO:0000256" key="4">
    <source>
        <dbReference type="ARBA" id="ARBA00023239"/>
    </source>
</evidence>
<dbReference type="EMBL" id="AP027729">
    <property type="protein sequence ID" value="BDZ41957.1"/>
    <property type="molecule type" value="Genomic_DNA"/>
</dbReference>
<evidence type="ECO:0000313" key="7">
    <source>
        <dbReference type="Proteomes" id="UP001321475"/>
    </source>
</evidence>
<evidence type="ECO:0000256" key="2">
    <source>
        <dbReference type="ARBA" id="ARBA00006906"/>
    </source>
</evidence>
<dbReference type="PANTHER" id="PTHR30246">
    <property type="entry name" value="2-KETO-3-DEOXY-6-PHOSPHOGLUCONATE ALDOLASE"/>
    <property type="match status" value="1"/>
</dbReference>